<accession>A0A1M6H057</accession>
<organism evidence="2 3">
    <name type="scientific">Lutispora thermophila DSM 19022</name>
    <dbReference type="NCBI Taxonomy" id="1122184"/>
    <lineage>
        <taxon>Bacteria</taxon>
        <taxon>Bacillati</taxon>
        <taxon>Bacillota</taxon>
        <taxon>Clostridia</taxon>
        <taxon>Lutisporales</taxon>
        <taxon>Lutisporaceae</taxon>
        <taxon>Lutispora</taxon>
    </lineage>
</organism>
<evidence type="ECO:0000256" key="1">
    <source>
        <dbReference type="SAM" id="Phobius"/>
    </source>
</evidence>
<reference evidence="2 3" key="1">
    <citation type="submission" date="2016-11" db="EMBL/GenBank/DDBJ databases">
        <authorList>
            <person name="Jaros S."/>
            <person name="Januszkiewicz K."/>
            <person name="Wedrychowicz H."/>
        </authorList>
    </citation>
    <scope>NUCLEOTIDE SEQUENCE [LARGE SCALE GENOMIC DNA]</scope>
    <source>
        <strain evidence="2 3">DSM 19022</strain>
    </source>
</reference>
<dbReference type="EMBL" id="FQZS01000018">
    <property type="protein sequence ID" value="SHJ15597.1"/>
    <property type="molecule type" value="Genomic_DNA"/>
</dbReference>
<keyword evidence="1" id="KW-0812">Transmembrane</keyword>
<gene>
    <name evidence="2" type="ORF">SAMN02745176_02582</name>
</gene>
<evidence type="ECO:0000313" key="3">
    <source>
        <dbReference type="Proteomes" id="UP000184442"/>
    </source>
</evidence>
<sequence>MSNIVAFLVLAIAYYIGEFIGTKSKAWIPSCFVTACLFLVGYWTFFPNNIVDLAGLGAPLGGTIAIMLCITHMGTIISVKQLLEQWKVIVITLAGLAGMVAFCWFICVPLV</sequence>
<dbReference type="AlphaFoldDB" id="A0A1M6H057"/>
<feature type="transmembrane region" description="Helical" evidence="1">
    <location>
        <begin position="53"/>
        <end position="77"/>
    </location>
</feature>
<protein>
    <submittedName>
        <fullName evidence="2">Uncharacterized protein</fullName>
    </submittedName>
</protein>
<proteinExistence type="predicted"/>
<dbReference type="Proteomes" id="UP000184442">
    <property type="component" value="Unassembled WGS sequence"/>
</dbReference>
<keyword evidence="1" id="KW-1133">Transmembrane helix</keyword>
<feature type="transmembrane region" description="Helical" evidence="1">
    <location>
        <begin position="89"/>
        <end position="110"/>
    </location>
</feature>
<evidence type="ECO:0000313" key="2">
    <source>
        <dbReference type="EMBL" id="SHJ15597.1"/>
    </source>
</evidence>
<name>A0A1M6H057_9FIRM</name>
<keyword evidence="3" id="KW-1185">Reference proteome</keyword>
<feature type="transmembrane region" description="Helical" evidence="1">
    <location>
        <begin position="27"/>
        <end position="46"/>
    </location>
</feature>
<feature type="transmembrane region" description="Helical" evidence="1">
    <location>
        <begin position="5"/>
        <end position="21"/>
    </location>
</feature>
<keyword evidence="1" id="KW-0472">Membrane</keyword>
<feature type="non-terminal residue" evidence="2">
    <location>
        <position position="111"/>
    </location>
</feature>
<dbReference type="STRING" id="1122184.SAMN02745176_02582"/>